<gene>
    <name evidence="4" type="ORF">K6Q96_13895</name>
</gene>
<evidence type="ECO:0000256" key="2">
    <source>
        <dbReference type="SAM" id="MobiDB-lite"/>
    </source>
</evidence>
<dbReference type="PRINTS" id="PR00313">
    <property type="entry name" value="CABNDNGRPT"/>
</dbReference>
<dbReference type="InterPro" id="IPR003599">
    <property type="entry name" value="Ig_sub"/>
</dbReference>
<feature type="region of interest" description="Disordered" evidence="2">
    <location>
        <begin position="1137"/>
        <end position="1158"/>
    </location>
</feature>
<feature type="domain" description="Immunoglobulin" evidence="3">
    <location>
        <begin position="2848"/>
        <end position="2946"/>
    </location>
</feature>
<evidence type="ECO:0000259" key="3">
    <source>
        <dbReference type="SMART" id="SM00409"/>
    </source>
</evidence>
<dbReference type="Pfam" id="PF00353">
    <property type="entry name" value="HemolysinCabind"/>
    <property type="match status" value="3"/>
</dbReference>
<dbReference type="RefSeq" id="WP_251876493.1">
    <property type="nucleotide sequence ID" value="NZ_CP082275.1"/>
</dbReference>
<feature type="compositionally biased region" description="Basic and acidic residues" evidence="2">
    <location>
        <begin position="1140"/>
        <end position="1153"/>
    </location>
</feature>
<dbReference type="EMBL" id="CP082275">
    <property type="protein sequence ID" value="USH01947.1"/>
    <property type="molecule type" value="Genomic_DNA"/>
</dbReference>
<dbReference type="Pfam" id="PF17963">
    <property type="entry name" value="Big_9"/>
    <property type="match status" value="2"/>
</dbReference>
<feature type="domain" description="Immunoglobulin" evidence="3">
    <location>
        <begin position="734"/>
        <end position="832"/>
    </location>
</feature>
<accession>A0ABY4WS15</accession>
<dbReference type="InterPro" id="IPR011049">
    <property type="entry name" value="Serralysin-like_metalloprot_C"/>
</dbReference>
<dbReference type="SUPFAM" id="SSF141072">
    <property type="entry name" value="CalX-like"/>
    <property type="match status" value="18"/>
</dbReference>
<keyword evidence="1" id="KW-0106">Calcium</keyword>
<feature type="domain" description="Immunoglobulin" evidence="3">
    <location>
        <begin position="2558"/>
        <end position="2656"/>
    </location>
</feature>
<name>A0ABY4WS15_9GAMM</name>
<dbReference type="InterPro" id="IPR001343">
    <property type="entry name" value="Hemolysn_Ca-bd"/>
</dbReference>
<dbReference type="SUPFAM" id="SSF51120">
    <property type="entry name" value="beta-Roll"/>
    <property type="match status" value="1"/>
</dbReference>
<dbReference type="Proteomes" id="UP001056255">
    <property type="component" value="Chromosome I"/>
</dbReference>
<dbReference type="SMART" id="SM00409">
    <property type="entry name" value="IG"/>
    <property type="match status" value="6"/>
</dbReference>
<evidence type="ECO:0000313" key="4">
    <source>
        <dbReference type="EMBL" id="USH01947.1"/>
    </source>
</evidence>
<organism evidence="4 5">
    <name type="scientific">Grimontia kaedaensis</name>
    <dbReference type="NCBI Taxonomy" id="2872157"/>
    <lineage>
        <taxon>Bacteria</taxon>
        <taxon>Pseudomonadati</taxon>
        <taxon>Pseudomonadota</taxon>
        <taxon>Gammaproteobacteria</taxon>
        <taxon>Vibrionales</taxon>
        <taxon>Vibrionaceae</taxon>
        <taxon>Grimontia</taxon>
    </lineage>
</organism>
<proteinExistence type="predicted"/>
<evidence type="ECO:0000256" key="1">
    <source>
        <dbReference type="ARBA" id="ARBA00022837"/>
    </source>
</evidence>
<dbReference type="PROSITE" id="PS00330">
    <property type="entry name" value="HEMOLYSIN_CALCIUM"/>
    <property type="match status" value="2"/>
</dbReference>
<keyword evidence="5" id="KW-1185">Reference proteome</keyword>
<feature type="domain" description="Immunoglobulin" evidence="3">
    <location>
        <begin position="2702"/>
        <end position="2800"/>
    </location>
</feature>
<feature type="region of interest" description="Disordered" evidence="2">
    <location>
        <begin position="2819"/>
        <end position="2843"/>
    </location>
</feature>
<dbReference type="InterPro" id="IPR038081">
    <property type="entry name" value="CalX-like_sf"/>
</dbReference>
<feature type="domain" description="Immunoglobulin" evidence="3">
    <location>
        <begin position="2992"/>
        <end position="3090"/>
    </location>
</feature>
<evidence type="ECO:0000313" key="5">
    <source>
        <dbReference type="Proteomes" id="UP001056255"/>
    </source>
</evidence>
<sequence>MDSIITKQAAKVISVNGNAFIKVNGKDVPIAEFLDLNVGTEIFIPEGANALLSLEDGTMLPVGEQDSPAQDFLDSPLDDEIAAIQALIEDGVDPTEVLEATAAGGTPTSSGSQAPEAIARIGEETIAQAGFDTTEIIRGFNTFTPSRVETTQVDSDIQPEIVVFSPTSTVSEGQPAVFTIALAFEGQAVSLTSSLTLSVQPLTGGDFSAESEDLGELEYFDGTSWQPIVGGQITLPAGQGSIQVRVNTVNEDGTPVYEGLENFGLIVSEVVVGTSPSLTSNGEVGVTGEASVVDDRTGSVTEGVVSDDDRPTLTVSNAGEISEGNDVVFAVSLSNPVDGSLNYKFSLQNAGIERDDITGVTINDGEPLTSEQIDLLFSGGLELNIDGFDTLFNVVLNTNPDSVFEGDESFELNVESVVGSQVISDSGSATISDDGVIDGEPGGDSDIPTLTVSGGGEINEGKNIVFDVKLTKAVDGDVTYAFSLGNAQIDADDIEGITVNGTPVDIGAFLAGNITAAIDGSQQSFKVVIDTKGDKVFEGDESFTLNVSADTGITVDGQSGNLILNGDANATVSDDGTTHGKPGNDDRPELTVTGGGEVNEGKNIVFDVKLTKAVDGDVTYAFSLGNAQIDADDIEGITVNGTPVDIGAFLAGNITAAIDGSQQSFKVVIDTKGDKVFEGDESFTLNVSADTGITVDGDNRSLVLTGNQDATISDDGVIDDKPGGDSDIPALTVTGGGEVSEGQDITFNVDLSNKVAGQVTYTFGIDQNGVERGDITGMTINGKALTTDDIDDVFAGTYTLDISGGNTNFDVVFNTRDDQRFEGDESFTLNVSADTGITVDGQSGNLILNGDANATVSDDGTTHGKPGNDDRPELTVTGGGEINEGKNIVFDVKLTKAVDGDVTYAFSLDNAQIDADDIEGITVNGTPVDIGAFLAGNITAAIDGSQQSFKVVIDTKGDKVFEGDESFTLNVSADTGITVDGQSGNLILNGDANATVSDDGTTHGKPGNDDRPELTVTGGGEVNEGKNIVFDVKLTKAVDGDVTYAFSLGNAQIDADDIEGITVNGTPVDIGAFLAGNITAAIDGSQQSFKVVIDTKGDKVFEGDESFTLNVSADTGITVDGQSGNLILNGDANATVSDDGTTHGKPGNDDRPELTVTGGGEINEGKNIVFDVKLTKAVDGDVTYAFSLGNAQIDADDIEGITVNGTPVDIGAFLAGNITAAIDGSQQSFKVVIDTKGDKVFEGDESFTLNVSADTGITVDGQSGNLILNGDANATVSDDGTTHGKPGNDDRPELTVTGGGEINEGKNIVFDVKLTKAVDGDVTYAFSLGNAQIDADDIEGITVNGTPVDIGAFLAGNITAAIDGSQQSFKVVIDTKGDKVFEGDESFTLNVSADTGITVDGQSGNLILNGDANATVSDDGTTHGKPGNDDRPELTVTGGGEVNEGKNIVFDVKLTKAVDGDVTYAFSLDNAQIDADDIEGITVNGTPVDIGAFLAGNITAAIDGSQQSFKVVIDTKGDKVFEGDESFTLNVSADTGITVDGQSGNLILNGDANATVSDDGTTHGKPGNDDRPELTVTGGGEVNEGKNIVFDVKLTKAVDGDVTYAFSLGNAQIDADDIEGITVNGTPVDIGAFLAGNITAAIDGSQQSFKVVIDTKGDKVFEGDESFTLNVSADTGITVDGQSGNLILNGDANATVSDDGTTHGKPGNDDRPELTVTGGGEINEGKNIVFDVKLTKAVDGDVTYAFSLDNAQIDADDIEGITVNGTPVDIGAFLAGNITAAIDGSQQSFKVVIDTKGDKVFEGDESFTLNVSADTGITVDGQSGNLILNGDANATVSDDGTTHGKPGNDDRPELTVTGGGEVNEGKNIVFDVKLTKAVDGDVTYAFSLDNAQIDADDIEGITVNGTPVDIGAFLAGNITAAIDGSQQSFKVVIDTKGDKVFEGDESFTLNVSADTGITVDGQSGNLILNGDANATVSDDGTTHGKPGNDDRPELTVTGGGEINEGKNIVFDVKLTKAVDGDVTYAFSLGNAQIDADDIEGITVNGTPVDIGAFLAGNITAAIDGSQQSFKVVIDTKGDKVFEGDESFTLNVSADTGITVDGQSGNLILNGDANATVSDDGTTHGKPGNDDRPELTVTGGGEVNEGKNIVFDVKLTKAVDGDVTYAFSLGNAQIDADDIEGITVNGTPVDIGAFLAGNITAAIDGSQQSFKVVIDTKGDKVFEGDESFTLNVSADTGITVDGQSGNLILNGDANATVSDDGTTHGKPGNDDRPELTVTGGGEVNEGKNIVFDVKLTKAVDGDVTYAFSLGNAQIDADDIEGITVNGTPVDIGAFLAGNITAAIDGSQQSFKVVIDTKGDKVFEGDESFTLNVSADTGITVDGQSGNLILNGDANATVSDDGTTHGKPGNDDRPELTVTGGGEVNEGKNIVFDVKLTKAVDGDVTYAFSLGNAQIDADDIEGITVNGTPVDIGAFLAGNITAAIDGSQQSFKVVIDTKGDKVFEGDESFTLNVSADTGITVDGDNRSLVLTGNQDATISDDGVIDDKPGGDSDIPALTVTGGGEVSEGQDITFNVDLSNKVAGQVTYTFGIDQNGVERGDITGMTINGKALTTDDIDDVFAGTYTLDISGGNTNFDVVFNTRDDQRFEGDESFTLNVSADTGITVDGDNRSLVLTGNQDATISDDGVIDGKPGGDSDIPALTVTGGGEVSEGQDITFNVDLSNKVAGQVTYTFGIDQNGVERGDITGMTINGKALTTDDIDDVFAGTYTLDISGGNTNFDVVFNTRDDQRFEGDESFTLNVSADTGITVDGDNRSLVLTGKENATISDDGNDGTPGNGDDDDDRPELTVTGGGEVNEGQDITFNVDLSNKVAGKVTYTFDIDQNGVERGDITGMTINGKTLTTDDIDDVFAGTYTLDIQGGNTNFDVVFNTRDDQRFEGDESFTLNVSADTGITVDGDNSSLVLTGNQDATISDDGVIDGKPGGDSDIPALTVTGGGEVNEGQDITFNVDLSNKVAGKVTYTFDIDQNGVERGDITGMTINGKALTTDDIDDVFAGTYTLDIQGGNTNFDVVFNTRDDQRFEGDENFTLNVSADTGITVDGDNSSLVLTGNQDATISDDGVIDGKPGGDSDIPALTVTGGGEVNEGQDITFNVDLSNKVAGKVTYTFDIDQNGVERGDITGMTINGKALTTDDIDDVFAGTYTLDIQGGNTNFDVVFNTRDDQRFEGDENFTLNVSADTGITVDGDNSSLVLTGNQDATISDDGVIDGKPGGDDDRLTISIEGNKEVSEGKIACYKITLDGQSDKEVTFKLALTEGTADSDDYGNVTVYFLNTYNKFEAITPDADGYYTVPAGVNQLLAYVDTKQDHVFEGDESFTLTVIPGENVKGITDNKSATAETIISDDGQINDKPGGDDDRPTLTVADAGEVAEGTNAIFDVALGNKVKGDVTYTFTLSGNSDNAADISRDIIGLTLTNQNGDAIDSVTVTMNPDGTYSATIDGSVTDFKVVVETNQDSAYEGNEGFKLDVSTNTPLATTGNDTSGVATIIDNDNPPVAIDDYKESNTLFQESFEFGNGSKGWVVVDEFNGWNITNGLEIQTGNVGGSTASDGSSHAELDSHGAVSSVEISRVLDSGDGVIAGQPYTLTFDFKPRPRHEDDSDMVFTFGDYSYKVIVSASKNISFEALQEGAPVITSSSAGNGWTTISVTYTAQDDAEIKLAFANDDETTNNDTYGAYIDNIEVNGPQPYWVNNSDAEGIFIAFTDIAHNDTDADEGDTVSVWNKDDLNSFVLVPSEAGSIELSDDGQGLVFKPNPDYNGPVQIEYFATDGTNKSLEPADIHIYVNEVNANDDGTGLVFETSSDDGWQNLDGNSILTISAVKIGENGQRVPQGDLVTENSKHVHNKHGIGVADEAREGNAGDVSYQVEYDHGTNTSEALELVLTSAAEKLEIGIARLFQNEHGQGNHEVAKWTAYGEDGQVIATGEFNFGDRTSGKGVITIEAEGIYKVVLEALPRVNETGSDKTSGDSSDFTITSVAVYSDQAKYTVTETETLDSKTTAQGSLLDNDGDPEGHSFKVTEVNGKPLEVFDADGFSTVIFDEGTLNINGVTGEFSFTANDREELGKGETDTFTFNYTIKDAKGDTDTAKVYIDIIGKENTPVEPKPTYDNKFESGSGNDTYQFMSSHNLHNISISSPAIRPNDYKNWIKVDDELYENANAGAIDINVLHSEFGQPVLEHPYNGHQSFINLIDTDDFINSGGGNDNVEAGGGNDTIWLGDSGNEPSPNDLTTFARFIESEFTTGHGDQAQPNTDFLINGEDSNFTGVLTGDPSADIAHGQAGDDVILGQAGIDVIFGGSGQDKLDGGTSNDFIRGGSGNDTIIGGAGKDLMRGDSGKDTFVWTRDHVDLATDSQTFTKDTIVDFNATSTGKDKDTLDISGLLQDNSVITLSGDDSGTTISIDIDGDGYADQLIVLENTSFKDVEGVIKNGMFDENTTARLSEQSGAETSAPESNKVVIDLNGFDNP</sequence>
<dbReference type="InterPro" id="IPR018511">
    <property type="entry name" value="Hemolysin-typ_Ca-bd_CS"/>
</dbReference>
<reference evidence="4" key="1">
    <citation type="submission" date="2021-08" db="EMBL/GenBank/DDBJ databases">
        <authorList>
            <person name="Sakaguchi M."/>
            <person name="Kikuchi T."/>
            <person name="Urbanczyk H."/>
        </authorList>
    </citation>
    <scope>NUCLEOTIDE SEQUENCE</scope>
    <source>
        <strain evidence="4">020920N</strain>
    </source>
</reference>
<feature type="domain" description="Immunoglobulin" evidence="3">
    <location>
        <begin position="3136"/>
        <end position="3234"/>
    </location>
</feature>
<dbReference type="Gene3D" id="2.60.40.2030">
    <property type="match status" value="22"/>
</dbReference>
<protein>
    <recommendedName>
        <fullName evidence="3">Immunoglobulin domain-containing protein</fullName>
    </recommendedName>
</protein>